<reference evidence="1 2" key="1">
    <citation type="submission" date="2019-12" db="EMBL/GenBank/DDBJ databases">
        <authorList>
            <person name="Lee S.D."/>
        </authorList>
    </citation>
    <scope>NUCLEOTIDE SEQUENCE [LARGE SCALE GENOMIC DNA]</scope>
    <source>
        <strain evidence="1 2">GH1-50</strain>
    </source>
</reference>
<dbReference type="Gene3D" id="3.30.530.20">
    <property type="match status" value="1"/>
</dbReference>
<dbReference type="InterPro" id="IPR023393">
    <property type="entry name" value="START-like_dom_sf"/>
</dbReference>
<evidence type="ECO:0000313" key="1">
    <source>
        <dbReference type="EMBL" id="MXQ08468.1"/>
    </source>
</evidence>
<gene>
    <name evidence="1" type="ORF">GQ651_11485</name>
</gene>
<dbReference type="EMBL" id="WUPT01000002">
    <property type="protein sequence ID" value="MXQ08468.1"/>
    <property type="molecule type" value="Genomic_DNA"/>
</dbReference>
<protein>
    <submittedName>
        <fullName evidence="1">SRPBCC family protein</fullName>
    </submittedName>
</protein>
<dbReference type="Proteomes" id="UP000480350">
    <property type="component" value="Unassembled WGS sequence"/>
</dbReference>
<dbReference type="RefSeq" id="WP_160764391.1">
    <property type="nucleotide sequence ID" value="NZ_WUPT01000002.1"/>
</dbReference>
<evidence type="ECO:0000313" key="2">
    <source>
        <dbReference type="Proteomes" id="UP000480350"/>
    </source>
</evidence>
<dbReference type="AlphaFoldDB" id="A0A7C9IGP9"/>
<dbReference type="SUPFAM" id="SSF55961">
    <property type="entry name" value="Bet v1-like"/>
    <property type="match status" value="1"/>
</dbReference>
<reference evidence="1 2" key="2">
    <citation type="submission" date="2020-03" db="EMBL/GenBank/DDBJ databases">
        <title>Kangsaoukella pontilimi gen. nov., sp. nov., a new member of the family Rhodobacteraceae isolated from a tidal mudflat.</title>
        <authorList>
            <person name="Kim I.S."/>
        </authorList>
    </citation>
    <scope>NUCLEOTIDE SEQUENCE [LARGE SCALE GENOMIC DNA]</scope>
    <source>
        <strain evidence="1 2">GH1-50</strain>
    </source>
</reference>
<comment type="caution">
    <text evidence="1">The sequence shown here is derived from an EMBL/GenBank/DDBJ whole genome shotgun (WGS) entry which is preliminary data.</text>
</comment>
<keyword evidence="2" id="KW-1185">Reference proteome</keyword>
<organism evidence="1 2">
    <name type="scientific">Kangsaoukella pontilimi</name>
    <dbReference type="NCBI Taxonomy" id="2691042"/>
    <lineage>
        <taxon>Bacteria</taxon>
        <taxon>Pseudomonadati</taxon>
        <taxon>Pseudomonadota</taxon>
        <taxon>Alphaproteobacteria</taxon>
        <taxon>Rhodobacterales</taxon>
        <taxon>Paracoccaceae</taxon>
        <taxon>Kangsaoukella</taxon>
    </lineage>
</organism>
<dbReference type="CDD" id="cd07812">
    <property type="entry name" value="SRPBCC"/>
    <property type="match status" value="1"/>
</dbReference>
<name>A0A7C9IGP9_9RHOB</name>
<sequence>MNLTAREDIDAPKDAVFAAVTDFDRFERRLMRRGIDVLRDESHADGLVGLRWRAPFDWKGKRYDIEGELVSIEPDDGFAVEAHSSGLICLGVVDLVALSKTRTRLMVSLDIRATSLSARLLIGSLRLAGGTIEHRFQERVSSFARELPGALG</sequence>
<accession>A0A7C9IGP9</accession>
<proteinExistence type="predicted"/>